<evidence type="ECO:0000256" key="3">
    <source>
        <dbReference type="ARBA" id="ARBA00022448"/>
    </source>
</evidence>
<feature type="transmembrane region" description="Helical" evidence="8">
    <location>
        <begin position="168"/>
        <end position="196"/>
    </location>
</feature>
<evidence type="ECO:0000259" key="10">
    <source>
        <dbReference type="Pfam" id="PF16916"/>
    </source>
</evidence>
<accession>A0A6V8H4S3</accession>
<dbReference type="EMBL" id="DF933813">
    <property type="protein sequence ID" value="GAM35816.1"/>
    <property type="molecule type" value="Genomic_DNA"/>
</dbReference>
<evidence type="ECO:0000259" key="9">
    <source>
        <dbReference type="Pfam" id="PF01545"/>
    </source>
</evidence>
<organism evidence="11 12">
    <name type="scientific">Talaromyces pinophilus</name>
    <name type="common">Penicillium pinophilum</name>
    <dbReference type="NCBI Taxonomy" id="128442"/>
    <lineage>
        <taxon>Eukaryota</taxon>
        <taxon>Fungi</taxon>
        <taxon>Dikarya</taxon>
        <taxon>Ascomycota</taxon>
        <taxon>Pezizomycotina</taxon>
        <taxon>Eurotiomycetes</taxon>
        <taxon>Eurotiomycetidae</taxon>
        <taxon>Eurotiales</taxon>
        <taxon>Trichocomaceae</taxon>
        <taxon>Talaromyces</taxon>
        <taxon>Talaromyces sect. Talaromyces</taxon>
    </lineage>
</organism>
<feature type="domain" description="Cation efflux protein transmembrane" evidence="9">
    <location>
        <begin position="12"/>
        <end position="233"/>
    </location>
</feature>
<evidence type="ECO:0000313" key="12">
    <source>
        <dbReference type="Proteomes" id="UP000053095"/>
    </source>
</evidence>
<sequence length="430" mass="46617">MDQVSFLSAKQELNDLIGFIVAFAALKISAKKDSPQDLSFGWQRSRLLGAFFNGVFLLALGVSIFLQSIERFVSLQRVDHPKLVLIIGCVGLALNIISASFLHEHDHSHSEIPGAVDTAVNTEDGTVQVSISSNSNGTFSTCSFLQLFAVHDNHRHKNLQPSKRGHDLGMLGVLIHVIGDAANNVSVIISALVIWLTTYPARYYADPAVSMAIAIVILTTSVPLVRNSGRILLESVPSGINLDDVRHDLETIPGVLSVHELHVWRLNQEKALASVHVAISNETVSDFVQIAKTMNDCFHSYGIHSATVQPELGSALASASATSVDGQDDWSQLTPKSRTTLPRRINRNLRKPIMSTLTSTTAATSQFSTGCERHKIDIRYSAVLGEKVCAVEADAGLRVYEVWSKTGYEGTLGEEDVLISEGGGDYLSAC</sequence>
<keyword evidence="6 8" id="KW-1133">Transmembrane helix</keyword>
<reference evidence="12" key="1">
    <citation type="journal article" date="2015" name="Genome Announc.">
        <title>Draft genome sequence of Talaromyces cellulolyticus strain Y-94, a source of lignocellulosic biomass-degrading enzymes.</title>
        <authorList>
            <person name="Fujii T."/>
            <person name="Koike H."/>
            <person name="Sawayama S."/>
            <person name="Yano S."/>
            <person name="Inoue H."/>
        </authorList>
    </citation>
    <scope>NUCLEOTIDE SEQUENCE [LARGE SCALE GENOMIC DNA]</scope>
    <source>
        <strain evidence="12">Y-94</strain>
    </source>
</reference>
<dbReference type="SUPFAM" id="SSF161111">
    <property type="entry name" value="Cation efflux protein transmembrane domain-like"/>
    <property type="match status" value="1"/>
</dbReference>
<feature type="transmembrane region" description="Helical" evidence="8">
    <location>
        <begin position="50"/>
        <end position="69"/>
    </location>
</feature>
<keyword evidence="5" id="KW-0862">Zinc</keyword>
<gene>
    <name evidence="11" type="ORF">TCE0_017r04433</name>
</gene>
<dbReference type="GO" id="GO:0006882">
    <property type="term" value="P:intracellular zinc ion homeostasis"/>
    <property type="evidence" value="ECO:0007669"/>
    <property type="project" value="TreeGrafter"/>
</dbReference>
<dbReference type="InterPro" id="IPR002524">
    <property type="entry name" value="Cation_efflux"/>
</dbReference>
<dbReference type="GO" id="GO:0005385">
    <property type="term" value="F:zinc ion transmembrane transporter activity"/>
    <property type="evidence" value="ECO:0007669"/>
    <property type="project" value="TreeGrafter"/>
</dbReference>
<evidence type="ECO:0000256" key="2">
    <source>
        <dbReference type="ARBA" id="ARBA00008873"/>
    </source>
</evidence>
<keyword evidence="3" id="KW-0813">Transport</keyword>
<dbReference type="Pfam" id="PF01545">
    <property type="entry name" value="Cation_efflux"/>
    <property type="match status" value="1"/>
</dbReference>
<feature type="transmembrane region" description="Helical" evidence="8">
    <location>
        <begin position="208"/>
        <end position="225"/>
    </location>
</feature>
<proteinExistence type="inferred from homology"/>
<dbReference type="InterPro" id="IPR027470">
    <property type="entry name" value="Cation_efflux_CTD"/>
</dbReference>
<dbReference type="Pfam" id="PF16916">
    <property type="entry name" value="ZT_dimer"/>
    <property type="match status" value="1"/>
</dbReference>
<comment type="subcellular location">
    <subcellularLocation>
        <location evidence="1">Membrane</location>
        <topology evidence="1">Multi-pass membrane protein</topology>
    </subcellularLocation>
</comment>
<dbReference type="Proteomes" id="UP000053095">
    <property type="component" value="Unassembled WGS sequence"/>
</dbReference>
<dbReference type="AlphaFoldDB" id="A0A6V8H4S3"/>
<dbReference type="InterPro" id="IPR036837">
    <property type="entry name" value="Cation_efflux_CTD_sf"/>
</dbReference>
<dbReference type="InterPro" id="IPR027469">
    <property type="entry name" value="Cation_efflux_TMD_sf"/>
</dbReference>
<evidence type="ECO:0000256" key="6">
    <source>
        <dbReference type="ARBA" id="ARBA00022989"/>
    </source>
</evidence>
<evidence type="ECO:0000256" key="7">
    <source>
        <dbReference type="ARBA" id="ARBA00023136"/>
    </source>
</evidence>
<feature type="domain" description="Cation efflux protein cytoplasmic" evidence="10">
    <location>
        <begin position="237"/>
        <end position="311"/>
    </location>
</feature>
<keyword evidence="7 8" id="KW-0472">Membrane</keyword>
<evidence type="ECO:0000256" key="1">
    <source>
        <dbReference type="ARBA" id="ARBA00004141"/>
    </source>
</evidence>
<dbReference type="GO" id="GO:0016020">
    <property type="term" value="C:membrane"/>
    <property type="evidence" value="ECO:0007669"/>
    <property type="project" value="UniProtKB-SubCell"/>
</dbReference>
<comment type="similarity">
    <text evidence="2">Belongs to the cation diffusion facilitator (CDF) transporter (TC 2.A.4) family. SLC30A subfamily.</text>
</comment>
<evidence type="ECO:0000256" key="5">
    <source>
        <dbReference type="ARBA" id="ARBA00022833"/>
    </source>
</evidence>
<name>A0A6V8H4S3_TALPI</name>
<protein>
    <submittedName>
        <fullName evidence="11">Cation diffusion facilitator family metal ion transporter</fullName>
    </submittedName>
</protein>
<comment type="caution">
    <text evidence="11">The sequence shown here is derived from an EMBL/GenBank/DDBJ whole genome shotgun (WGS) entry which is preliminary data.</text>
</comment>
<dbReference type="NCBIfam" id="TIGR01297">
    <property type="entry name" value="CDF"/>
    <property type="match status" value="1"/>
</dbReference>
<dbReference type="SUPFAM" id="SSF160240">
    <property type="entry name" value="Cation efflux protein cytoplasmic domain-like"/>
    <property type="match status" value="1"/>
</dbReference>
<keyword evidence="12" id="KW-1185">Reference proteome</keyword>
<dbReference type="PANTHER" id="PTHR45820:SF5">
    <property type="entry name" value="DIFFUSION FACILITATOR FAMILY METAL ION TRANSPORTER, PUTATIVE-RELATED"/>
    <property type="match status" value="1"/>
</dbReference>
<dbReference type="PANTHER" id="PTHR45820">
    <property type="entry name" value="FI23527P1"/>
    <property type="match status" value="1"/>
</dbReference>
<evidence type="ECO:0000256" key="8">
    <source>
        <dbReference type="SAM" id="Phobius"/>
    </source>
</evidence>
<dbReference type="Gene3D" id="1.20.1510.10">
    <property type="entry name" value="Cation efflux protein transmembrane domain"/>
    <property type="match status" value="1"/>
</dbReference>
<evidence type="ECO:0000256" key="4">
    <source>
        <dbReference type="ARBA" id="ARBA00022692"/>
    </source>
</evidence>
<evidence type="ECO:0000313" key="11">
    <source>
        <dbReference type="EMBL" id="GAM35816.1"/>
    </source>
</evidence>
<keyword evidence="4 8" id="KW-0812">Transmembrane</keyword>
<dbReference type="InterPro" id="IPR058533">
    <property type="entry name" value="Cation_efflux_TM"/>
</dbReference>
<feature type="transmembrane region" description="Helical" evidence="8">
    <location>
        <begin position="81"/>
        <end position="102"/>
    </location>
</feature>